<protein>
    <submittedName>
        <fullName evidence="1">Uncharacterized protein</fullName>
    </submittedName>
</protein>
<dbReference type="RefSeq" id="WP_144263155.1">
    <property type="nucleotide sequence ID" value="NZ_QMDX01000013.1"/>
</dbReference>
<evidence type="ECO:0000313" key="1">
    <source>
        <dbReference type="EMBL" id="TSD09419.1"/>
    </source>
</evidence>
<reference evidence="1 2" key="1">
    <citation type="submission" date="2018-06" db="EMBL/GenBank/DDBJ databases">
        <title>Natronomonas sp. F16-60 a new haloarchaeon isolated from a solar saltern of Isla Cristina, Huelva, Spain.</title>
        <authorList>
            <person name="Duran-Viseras A."/>
            <person name="Sanchez-Porro C."/>
            <person name="Ventosa A."/>
        </authorList>
    </citation>
    <scope>NUCLEOTIDE SEQUENCE [LARGE SCALE GENOMIC DNA]</scope>
    <source>
        <strain evidence="1 2">F16-60</strain>
    </source>
</reference>
<comment type="caution">
    <text evidence="1">The sequence shown here is derived from an EMBL/GenBank/DDBJ whole genome shotgun (WGS) entry which is preliminary data.</text>
</comment>
<keyword evidence="2" id="KW-1185">Reference proteome</keyword>
<dbReference type="AlphaFoldDB" id="A0A554MWB6"/>
<organism evidence="1 2">
    <name type="scientific">Haloglomus irregulare</name>
    <dbReference type="NCBI Taxonomy" id="2234134"/>
    <lineage>
        <taxon>Archaea</taxon>
        <taxon>Methanobacteriati</taxon>
        <taxon>Methanobacteriota</taxon>
        <taxon>Stenosarchaea group</taxon>
        <taxon>Halobacteria</taxon>
        <taxon>Halobacteriales</taxon>
        <taxon>Natronomonadaceae</taxon>
        <taxon>Haloglomus</taxon>
    </lineage>
</organism>
<dbReference type="InParanoid" id="A0A554MWB6"/>
<gene>
    <name evidence="1" type="ORF">DP107_16055</name>
</gene>
<dbReference type="Proteomes" id="UP000319894">
    <property type="component" value="Unassembled WGS sequence"/>
</dbReference>
<proteinExistence type="predicted"/>
<sequence length="95" mass="10683">MTADFIDTLAHRLETELDCSDEVAGEIAAKADTMRTDYEDAGFDAQDFIDRVHEAPYESLDRQWNWAVGDACAELEDCTDSRPYRLEGFDDVGAN</sequence>
<dbReference type="EMBL" id="QMDX01000013">
    <property type="protein sequence ID" value="TSD09419.1"/>
    <property type="molecule type" value="Genomic_DNA"/>
</dbReference>
<accession>A0A554MWB6</accession>
<dbReference type="OrthoDB" id="239728at2157"/>
<evidence type="ECO:0000313" key="2">
    <source>
        <dbReference type="Proteomes" id="UP000319894"/>
    </source>
</evidence>
<name>A0A554MWB6_9EURY</name>